<feature type="compositionally biased region" description="Polar residues" evidence="2">
    <location>
        <begin position="469"/>
        <end position="482"/>
    </location>
</feature>
<protein>
    <recommendedName>
        <fullName evidence="3">Checkpoint protein RAD24-like helical bundle domain-containing protein</fullName>
    </recommendedName>
</protein>
<feature type="region of interest" description="Disordered" evidence="2">
    <location>
        <begin position="399"/>
        <end position="553"/>
    </location>
</feature>
<dbReference type="PANTHER" id="PTHR35870">
    <property type="entry name" value="PROTEIN, PUTATIVE (AFU_ORTHOLOGUE AFUA_5G03330)-RELATED"/>
    <property type="match status" value="1"/>
</dbReference>
<dbReference type="Pfam" id="PF14027">
    <property type="entry name" value="Questin_oxidase"/>
    <property type="match status" value="1"/>
</dbReference>
<evidence type="ECO:0000256" key="1">
    <source>
        <dbReference type="ARBA" id="ARBA00023002"/>
    </source>
</evidence>
<dbReference type="InterPro" id="IPR027417">
    <property type="entry name" value="P-loop_NTPase"/>
</dbReference>
<dbReference type="Pfam" id="PF25812">
    <property type="entry name" value="RAD24_helical"/>
    <property type="match status" value="1"/>
</dbReference>
<feature type="domain" description="Checkpoint protein RAD24-like helical bundle" evidence="3">
    <location>
        <begin position="909"/>
        <end position="1012"/>
    </location>
</feature>
<dbReference type="SUPFAM" id="SSF52540">
    <property type="entry name" value="P-loop containing nucleoside triphosphate hydrolases"/>
    <property type="match status" value="1"/>
</dbReference>
<dbReference type="PANTHER" id="PTHR35870:SF6">
    <property type="entry name" value="MGS207 PROTEIN"/>
    <property type="match status" value="1"/>
</dbReference>
<feature type="compositionally biased region" description="Polar residues" evidence="2">
    <location>
        <begin position="569"/>
        <end position="581"/>
    </location>
</feature>
<keyword evidence="1" id="KW-0560">Oxidoreductase</keyword>
<feature type="compositionally biased region" description="Low complexity" evidence="2">
    <location>
        <begin position="438"/>
        <end position="461"/>
    </location>
</feature>
<feature type="region of interest" description="Disordered" evidence="2">
    <location>
        <begin position="1228"/>
        <end position="1251"/>
    </location>
</feature>
<dbReference type="InterPro" id="IPR025337">
    <property type="entry name" value="Questin_oxidase-like"/>
</dbReference>
<dbReference type="OMA" id="TDMGCEL"/>
<dbReference type="Gene3D" id="3.40.50.300">
    <property type="entry name" value="P-loop containing nucleotide triphosphate hydrolases"/>
    <property type="match status" value="1"/>
</dbReference>
<accession>A0A084GAY9</accession>
<evidence type="ECO:0000313" key="4">
    <source>
        <dbReference type="EMBL" id="KEZ44501.1"/>
    </source>
</evidence>
<dbReference type="GeneID" id="27722589"/>
<dbReference type="HOGENOM" id="CLU_006397_1_0_1"/>
<evidence type="ECO:0000313" key="5">
    <source>
        <dbReference type="Proteomes" id="UP000028545"/>
    </source>
</evidence>
<dbReference type="InterPro" id="IPR057927">
    <property type="entry name" value="RAD24-like_helical"/>
</dbReference>
<dbReference type="Pfam" id="PF03215">
    <property type="entry name" value="Rad17"/>
    <property type="match status" value="1"/>
</dbReference>
<name>A0A084GAY9_PSEDA</name>
<evidence type="ECO:0000256" key="2">
    <source>
        <dbReference type="SAM" id="MobiDB-lite"/>
    </source>
</evidence>
<feature type="compositionally biased region" description="Polar residues" evidence="2">
    <location>
        <begin position="1135"/>
        <end position="1144"/>
    </location>
</feature>
<dbReference type="VEuPathDB" id="FungiDB:SAPIO_CDS3517"/>
<dbReference type="EMBL" id="JOWA01000088">
    <property type="protein sequence ID" value="KEZ44501.1"/>
    <property type="molecule type" value="Genomic_DNA"/>
</dbReference>
<evidence type="ECO:0000259" key="3">
    <source>
        <dbReference type="Pfam" id="PF25812"/>
    </source>
</evidence>
<comment type="caution">
    <text evidence="4">The sequence shown here is derived from an EMBL/GenBank/DDBJ whole genome shotgun (WGS) entry which is preliminary data.</text>
</comment>
<proteinExistence type="predicted"/>
<sequence length="1282" mass="141567">MSSFLSYIPVVNRFVGSHAAPAVVFDVPPGEAHNIETNPDRRARCLKHLIRANHANYSIIYHNLQFDNHNAHVLSSAYLLGANEDQLRTIYDKQIAELEPWTESPCEITEEDWVDYLGDRNYQRAFVDYFEDQLVMRFSYNWKKLLENYMFQDKRPLVSGLFGGLGHPLIHLGYAYEINCKELAIESLALASVQFNYLHKYIDDPKYTRPSPFTSHSLSELLDKVRGDSRFDNLFPKRQLENLDLLFEKHEDLLLEYWNAWEIKDPAKQFEECQEAAVSLLVATVAPGTHSYNFFLVHVLTTSHAIRVLLPLIPGKFHESLVRGWVLYTLAIYIALLRPQIDPDYIDPSTLKGRHWTYVENKALTSPWSADAHYVKAIRAMRTAAHTWGDVHERYLAAAAPSSHPMAPPAKRRRKNVVETSDDEPDRPQDNLLTRFLNSSPNPKAAASASSSRAPTTSPSPLKRATRGALSSKNGANFSPSASPEKLRSRPQKKVKIEEKGKTADLLTLFSKQAQRSQASTTSSTRAKTPVDEITSDPISDDDDVSYHKAHASSIVGEKARKRLFGDPQKTSTSSTRNPTQMFVRPPKPTRLGRVDDDLRPWSERFGPINLDELAVHKKKVADVRRWIEGVLSGQLRQRILLLKGAAGTGKTTTVHLLANDMGCELLEYKSPLGSFVPGMQSPSAQFEAFLGLGGKFGGLELESGPENHPNTPSSTSTDLQRIILIEEFPNTFTRSSTALTSFRNALLAYLNENTPSAADFTRRPKKPVTPIILVVSETLLTTTSASADSFTAHRLLGPEIMRHPGTGLIEFNAIAPSLLTKALELVVMKEARKSGRRRTPGPQVLKRLGEIGDIRSAVSSLEFLCLKGDQDADWGAKISFTKSKRGAKDGIALTRDEMESLEQITQREASLGIFHAVGKVVYNKRDEAPVAGDPVETLPAYLQHCARPKRSQVSVDTLIDEIGADTGTFISALHENYALSCESSCPDDANDPIDYINGCIDALSDSDLLCPSWDSFFGGRGASGAYFGRDTGSHIVRQDEMAFQVAVRGMLFALPHPVKRIASGPGKSSDTFKMFYPTSLKLWRSKEEMESLVDVWSTKLLNGEDSHAHNNRSITDGASLFLRASSSRNHHQSPTKSNNTAAQANPKPEDGGTAPLLSLGSAARRELVLERLPYMALIGRARKKTPLQNSTLRQREIEKVVSFRGIGVGPDDEAEADDADECAVAGEAWATDRPTEEASPKKKGSAGIRVRGGGAAAGLSASVAGLQVQKLVLSDDDIESD</sequence>
<organism evidence="4 5">
    <name type="scientific">Pseudallescheria apiosperma</name>
    <name type="common">Scedosporium apiospermum</name>
    <dbReference type="NCBI Taxonomy" id="563466"/>
    <lineage>
        <taxon>Eukaryota</taxon>
        <taxon>Fungi</taxon>
        <taxon>Dikarya</taxon>
        <taxon>Ascomycota</taxon>
        <taxon>Pezizomycotina</taxon>
        <taxon>Sordariomycetes</taxon>
        <taxon>Hypocreomycetidae</taxon>
        <taxon>Microascales</taxon>
        <taxon>Microascaceae</taxon>
        <taxon>Scedosporium</taxon>
    </lineage>
</organism>
<dbReference type="GO" id="GO:0016491">
    <property type="term" value="F:oxidoreductase activity"/>
    <property type="evidence" value="ECO:0007669"/>
    <property type="project" value="UniProtKB-KW"/>
</dbReference>
<keyword evidence="5" id="KW-1185">Reference proteome</keyword>
<feature type="region of interest" description="Disordered" evidence="2">
    <location>
        <begin position="566"/>
        <end position="596"/>
    </location>
</feature>
<dbReference type="OrthoDB" id="10265971at2759"/>
<gene>
    <name evidence="4" type="ORF">SAPIO_CDS3517</name>
</gene>
<feature type="region of interest" description="Disordered" evidence="2">
    <location>
        <begin position="1127"/>
        <end position="1157"/>
    </location>
</feature>
<dbReference type="RefSeq" id="XP_016644300.1">
    <property type="nucleotide sequence ID" value="XM_016786294.1"/>
</dbReference>
<dbReference type="Proteomes" id="UP000028545">
    <property type="component" value="Unassembled WGS sequence"/>
</dbReference>
<reference evidence="4 5" key="1">
    <citation type="journal article" date="2014" name="Genome Announc.">
        <title>Draft genome sequence of the pathogenic fungus Scedosporium apiospermum.</title>
        <authorList>
            <person name="Vandeputte P."/>
            <person name="Ghamrawi S."/>
            <person name="Rechenmann M."/>
            <person name="Iltis A."/>
            <person name="Giraud S."/>
            <person name="Fleury M."/>
            <person name="Thornton C."/>
            <person name="Delhaes L."/>
            <person name="Meyer W."/>
            <person name="Papon N."/>
            <person name="Bouchara J.P."/>
        </authorList>
    </citation>
    <scope>NUCLEOTIDE SEQUENCE [LARGE SCALE GENOMIC DNA]</scope>
    <source>
        <strain evidence="4 5">IHEM 14462</strain>
    </source>
</reference>
<dbReference type="KEGG" id="sapo:SAPIO_CDS3517"/>
<feature type="compositionally biased region" description="Low complexity" evidence="2">
    <location>
        <begin position="511"/>
        <end position="528"/>
    </location>
</feature>